<feature type="signal peptide" evidence="1">
    <location>
        <begin position="1"/>
        <end position="23"/>
    </location>
</feature>
<keyword evidence="3" id="KW-0378">Hydrolase</keyword>
<name>A0ABV1LLA0_9BURK</name>
<keyword evidence="1" id="KW-0732">Signal</keyword>
<dbReference type="InterPro" id="IPR052897">
    <property type="entry name" value="Sec-Metab_Biosynth_Hydrolase"/>
</dbReference>
<reference evidence="3 4" key="1">
    <citation type="journal article" date="2024" name="Chem. Sci.">
        <title>Discovery of a lagriamide polyketide by integrated genome mining, isotopic labeling, and untargeted metabolomics.</title>
        <authorList>
            <person name="Fergusson C.H."/>
            <person name="Saulog J."/>
            <person name="Paulo B.S."/>
            <person name="Wilson D.M."/>
            <person name="Liu D.Y."/>
            <person name="Morehouse N.J."/>
            <person name="Waterworth S."/>
            <person name="Barkei J."/>
            <person name="Gray C.A."/>
            <person name="Kwan J.C."/>
            <person name="Eustaquio A.S."/>
            <person name="Linington R.G."/>
        </authorList>
    </citation>
    <scope>NUCLEOTIDE SEQUENCE [LARGE SCALE GENOMIC DNA]</scope>
    <source>
        <strain evidence="3 4">RL17-338-BIF-B</strain>
    </source>
</reference>
<dbReference type="SUPFAM" id="SSF53474">
    <property type="entry name" value="alpha/beta-Hydrolases"/>
    <property type="match status" value="1"/>
</dbReference>
<proteinExistence type="predicted"/>
<dbReference type="RefSeq" id="WP_349541997.1">
    <property type="nucleotide sequence ID" value="NZ_JAOALG010000001.1"/>
</dbReference>
<evidence type="ECO:0000313" key="4">
    <source>
        <dbReference type="Proteomes" id="UP001469089"/>
    </source>
</evidence>
<evidence type="ECO:0000313" key="3">
    <source>
        <dbReference type="EMBL" id="MEQ5839531.1"/>
    </source>
</evidence>
<comment type="caution">
    <text evidence="3">The sequence shown here is derived from an EMBL/GenBank/DDBJ whole genome shotgun (WGS) entry which is preliminary data.</text>
</comment>
<accession>A0ABV1LLA0</accession>
<sequence length="290" mass="29826">MLPKRLLYAAALCVPLIAVQAGAQTASAPAAPAAPAAASNESLVPAVVAALTPGAAAMSGPVRNIVLVHGAFVDGSSWNGVIVELQKKGYNVSAVQNPLTSLADDADAVRQVLSRQTGPTLLVGHSWGGTVITEAGADAPNVVGLVYIAAIAPDVGESTSDVLKHGPTMPINASIAPDADGYLWLDPAKYHDDFAADVPESQTRVLSAGEQPIAAKAFSDPVTKAAWKSKPSWYMVATKDRAVSPDLEQWMAKRIGATVISIPSSHLAPVSHAVEVAVAIDLAAQNLNKP</sequence>
<protein>
    <submittedName>
        <fullName evidence="3">Alpha/beta hydrolase</fullName>
    </submittedName>
</protein>
<evidence type="ECO:0000259" key="2">
    <source>
        <dbReference type="Pfam" id="PF12697"/>
    </source>
</evidence>
<feature type="domain" description="AB hydrolase-1" evidence="2">
    <location>
        <begin position="65"/>
        <end position="277"/>
    </location>
</feature>
<dbReference type="InterPro" id="IPR029058">
    <property type="entry name" value="AB_hydrolase_fold"/>
</dbReference>
<dbReference type="Pfam" id="PF12697">
    <property type="entry name" value="Abhydrolase_6"/>
    <property type="match status" value="1"/>
</dbReference>
<dbReference type="Proteomes" id="UP001469089">
    <property type="component" value="Unassembled WGS sequence"/>
</dbReference>
<dbReference type="GO" id="GO:0016787">
    <property type="term" value="F:hydrolase activity"/>
    <property type="evidence" value="ECO:0007669"/>
    <property type="project" value="UniProtKB-KW"/>
</dbReference>
<dbReference type="Gene3D" id="3.40.50.1820">
    <property type="entry name" value="alpha/beta hydrolase"/>
    <property type="match status" value="1"/>
</dbReference>
<dbReference type="PANTHER" id="PTHR37017:SF11">
    <property type="entry name" value="ESTERASE_LIPASE_THIOESTERASE DOMAIN-CONTAINING PROTEIN"/>
    <property type="match status" value="1"/>
</dbReference>
<evidence type="ECO:0000256" key="1">
    <source>
        <dbReference type="SAM" id="SignalP"/>
    </source>
</evidence>
<dbReference type="InterPro" id="IPR000073">
    <property type="entry name" value="AB_hydrolase_1"/>
</dbReference>
<organism evidence="3 4">
    <name type="scientific">Paraburkholderia acidicola</name>
    <dbReference type="NCBI Taxonomy" id="1912599"/>
    <lineage>
        <taxon>Bacteria</taxon>
        <taxon>Pseudomonadati</taxon>
        <taxon>Pseudomonadota</taxon>
        <taxon>Betaproteobacteria</taxon>
        <taxon>Burkholderiales</taxon>
        <taxon>Burkholderiaceae</taxon>
        <taxon>Paraburkholderia</taxon>
    </lineage>
</organism>
<dbReference type="PANTHER" id="PTHR37017">
    <property type="entry name" value="AB HYDROLASE-1 DOMAIN-CONTAINING PROTEIN-RELATED"/>
    <property type="match status" value="1"/>
</dbReference>
<gene>
    <name evidence="3" type="ORF">N0A02_08805</name>
</gene>
<dbReference type="EMBL" id="JAOALG010000001">
    <property type="protein sequence ID" value="MEQ5839531.1"/>
    <property type="molecule type" value="Genomic_DNA"/>
</dbReference>
<keyword evidence="4" id="KW-1185">Reference proteome</keyword>
<feature type="chain" id="PRO_5046671082" evidence="1">
    <location>
        <begin position="24"/>
        <end position="290"/>
    </location>
</feature>